<gene>
    <name evidence="2" type="ORF">M8C21_012037</name>
</gene>
<dbReference type="Pfam" id="PF00612">
    <property type="entry name" value="IQ"/>
    <property type="match status" value="2"/>
</dbReference>
<reference evidence="2" key="1">
    <citation type="submission" date="2022-06" db="EMBL/GenBank/DDBJ databases">
        <title>Uncovering the hologenomic basis of an extraordinary plant invasion.</title>
        <authorList>
            <person name="Bieker V.C."/>
            <person name="Martin M.D."/>
            <person name="Gilbert T."/>
            <person name="Hodgins K."/>
            <person name="Battlay P."/>
            <person name="Petersen B."/>
            <person name="Wilson J."/>
        </authorList>
    </citation>
    <scope>NUCLEOTIDE SEQUENCE</scope>
    <source>
        <strain evidence="2">AA19_3_7</strain>
        <tissue evidence="2">Leaf</tissue>
    </source>
</reference>
<protein>
    <submittedName>
        <fullName evidence="2">Uncharacterized protein</fullName>
    </submittedName>
</protein>
<dbReference type="PROSITE" id="PS50096">
    <property type="entry name" value="IQ"/>
    <property type="match status" value="2"/>
</dbReference>
<sequence length="351" mass="40550">VDALENLRQEVLGGIHEPENRFLDGRVLLDFHELKFGIVTLQSFIRGENSRKEYNVLKKRNHGTALSSLNEHMTTVVHIQSVVRGWLARKHFNHMRSWKNSGLDRSRSRRKSCSKNSELKDLFEENIQILPQNVEELQKRVVKAEALLSERELENTALREQIRLFEIRWSEYESKMKAVEEMWQSQMASLQKNVAAAKKTLGSGISDVQIGRPDDALSPNFYDSEDTISGIQTPSQTTPIRIGDSRRGSSVVILDTIDNLSKEFEQRKQNFDNDAKAVTNVNRGRAPSKQIEDYNNLKKKFEMWKKEYRNRLREAKTRLVKGVQAESGGVGDRQTRNWWGKLSKRGKERVV</sequence>
<dbReference type="InterPro" id="IPR000048">
    <property type="entry name" value="IQ_motif_EF-hand-BS"/>
</dbReference>
<feature type="non-terminal residue" evidence="2">
    <location>
        <position position="351"/>
    </location>
</feature>
<dbReference type="GO" id="GO:0005516">
    <property type="term" value="F:calmodulin binding"/>
    <property type="evidence" value="ECO:0007669"/>
    <property type="project" value="UniProtKB-KW"/>
</dbReference>
<evidence type="ECO:0000313" key="2">
    <source>
        <dbReference type="EMBL" id="KAI7742347.1"/>
    </source>
</evidence>
<evidence type="ECO:0000256" key="1">
    <source>
        <dbReference type="ARBA" id="ARBA00022860"/>
    </source>
</evidence>
<comment type="caution">
    <text evidence="2">The sequence shown here is derived from an EMBL/GenBank/DDBJ whole genome shotgun (WGS) entry which is preliminary data.</text>
</comment>
<organism evidence="2 3">
    <name type="scientific">Ambrosia artemisiifolia</name>
    <name type="common">Common ragweed</name>
    <dbReference type="NCBI Taxonomy" id="4212"/>
    <lineage>
        <taxon>Eukaryota</taxon>
        <taxon>Viridiplantae</taxon>
        <taxon>Streptophyta</taxon>
        <taxon>Embryophyta</taxon>
        <taxon>Tracheophyta</taxon>
        <taxon>Spermatophyta</taxon>
        <taxon>Magnoliopsida</taxon>
        <taxon>eudicotyledons</taxon>
        <taxon>Gunneridae</taxon>
        <taxon>Pentapetalae</taxon>
        <taxon>asterids</taxon>
        <taxon>campanulids</taxon>
        <taxon>Asterales</taxon>
        <taxon>Asteraceae</taxon>
        <taxon>Asteroideae</taxon>
        <taxon>Heliantheae alliance</taxon>
        <taxon>Heliantheae</taxon>
        <taxon>Ambrosia</taxon>
    </lineage>
</organism>
<dbReference type="Proteomes" id="UP001206925">
    <property type="component" value="Unassembled WGS sequence"/>
</dbReference>
<dbReference type="AlphaFoldDB" id="A0AAD5GH62"/>
<keyword evidence="3" id="KW-1185">Reference proteome</keyword>
<keyword evidence="1" id="KW-0112">Calmodulin-binding</keyword>
<name>A0AAD5GH62_AMBAR</name>
<dbReference type="Gene3D" id="1.20.5.190">
    <property type="match status" value="1"/>
</dbReference>
<evidence type="ECO:0000313" key="3">
    <source>
        <dbReference type="Proteomes" id="UP001206925"/>
    </source>
</evidence>
<dbReference type="EMBL" id="JAMZMK010008019">
    <property type="protein sequence ID" value="KAI7742347.1"/>
    <property type="molecule type" value="Genomic_DNA"/>
</dbReference>
<proteinExistence type="predicted"/>
<accession>A0AAD5GH62</accession>